<evidence type="ECO:0000313" key="1">
    <source>
        <dbReference type="EMBL" id="PZA14689.1"/>
    </source>
</evidence>
<dbReference type="EMBL" id="QKOE01000024">
    <property type="protein sequence ID" value="PZA14689.1"/>
    <property type="molecule type" value="Genomic_DNA"/>
</dbReference>
<dbReference type="AlphaFoldDB" id="A0A323UQJ0"/>
<proteinExistence type="predicted"/>
<dbReference type="InterPro" id="IPR025984">
    <property type="entry name" value="DCTPP"/>
</dbReference>
<dbReference type="InterPro" id="IPR052555">
    <property type="entry name" value="dCTP_Pyrophosphatase"/>
</dbReference>
<gene>
    <name evidence="1" type="ORF">DNK49_20555</name>
</gene>
<dbReference type="CDD" id="cd11537">
    <property type="entry name" value="NTP-PPase_RS21-C6_like"/>
    <property type="match status" value="1"/>
</dbReference>
<dbReference type="GO" id="GO:0009143">
    <property type="term" value="P:nucleoside triphosphate catabolic process"/>
    <property type="evidence" value="ECO:0007669"/>
    <property type="project" value="InterPro"/>
</dbReference>
<comment type="caution">
    <text evidence="1">The sequence shown here is derived from an EMBL/GenBank/DDBJ whole genome shotgun (WGS) entry which is preliminary data.</text>
</comment>
<dbReference type="PANTHER" id="PTHR46523:SF1">
    <property type="entry name" value="DCTP PYROPHOSPHATASE 1"/>
    <property type="match status" value="1"/>
</dbReference>
<keyword evidence="1" id="KW-0378">Hydrolase</keyword>
<dbReference type="RefSeq" id="WP_110529247.1">
    <property type="nucleotide sequence ID" value="NZ_QKOE01000024.1"/>
</dbReference>
<reference evidence="1 2" key="1">
    <citation type="submission" date="2018-06" db="EMBL/GenBank/DDBJ databases">
        <title>Azoarcus communis strain SWub3 genome.</title>
        <authorList>
            <person name="Zorraquino Salvo V."/>
            <person name="Toubiana D."/>
            <person name="Blumwald E."/>
        </authorList>
    </citation>
    <scope>NUCLEOTIDE SEQUENCE [LARGE SCALE GENOMIC DNA]</scope>
    <source>
        <strain evidence="1 2">SWub3</strain>
    </source>
</reference>
<protein>
    <submittedName>
        <fullName evidence="1">Nucleotide pyrophosphohydrolase</fullName>
    </submittedName>
</protein>
<dbReference type="Gene3D" id="1.10.287.1080">
    <property type="entry name" value="MazG-like"/>
    <property type="match status" value="1"/>
</dbReference>
<sequence>MKDDATGGDALTELRLALRRFADERDWAPYHTPKNLAMALSGEAGELIEHFQWLSAEQSVTLDEATREAVALEMADVLLYLIRLSDVLGVDLADAARRKMQINAGRYPVDKARGRADKYDRL</sequence>
<name>A0A323UQJ0_9RHOO</name>
<evidence type="ECO:0000313" key="2">
    <source>
        <dbReference type="Proteomes" id="UP000248259"/>
    </source>
</evidence>
<dbReference type="Proteomes" id="UP000248259">
    <property type="component" value="Unassembled WGS sequence"/>
</dbReference>
<dbReference type="PANTHER" id="PTHR46523">
    <property type="entry name" value="DCTP PYROPHOSPHATASE 1"/>
    <property type="match status" value="1"/>
</dbReference>
<dbReference type="OrthoDB" id="9791898at2"/>
<accession>A0A323UQJ0</accession>
<dbReference type="SUPFAM" id="SSF101386">
    <property type="entry name" value="all-alpha NTP pyrophosphatases"/>
    <property type="match status" value="1"/>
</dbReference>
<organism evidence="1 2">
    <name type="scientific">Parazoarcus communis SWub3 = DSM 12120</name>
    <dbReference type="NCBI Taxonomy" id="1121029"/>
    <lineage>
        <taxon>Bacteria</taxon>
        <taxon>Pseudomonadati</taxon>
        <taxon>Pseudomonadota</taxon>
        <taxon>Betaproteobacteria</taxon>
        <taxon>Rhodocyclales</taxon>
        <taxon>Zoogloeaceae</taxon>
        <taxon>Parazoarcus</taxon>
    </lineage>
</organism>
<dbReference type="Pfam" id="PF12643">
    <property type="entry name" value="MazG-like"/>
    <property type="match status" value="1"/>
</dbReference>
<keyword evidence="2" id="KW-1185">Reference proteome</keyword>
<dbReference type="PIRSF" id="PIRSF029826">
    <property type="entry name" value="UCP029826_pph"/>
    <property type="match status" value="1"/>
</dbReference>
<dbReference type="GO" id="GO:0047429">
    <property type="term" value="F:nucleoside triphosphate diphosphatase activity"/>
    <property type="evidence" value="ECO:0007669"/>
    <property type="project" value="InterPro"/>
</dbReference>